<keyword evidence="5 10" id="KW-0067">ATP-binding</keyword>
<dbReference type="EMBL" id="QJKH01000007">
    <property type="protein sequence ID" value="PXX78554.1"/>
    <property type="molecule type" value="Genomic_DNA"/>
</dbReference>
<feature type="binding site" evidence="10">
    <location>
        <position position="102"/>
    </location>
    <ligand>
        <name>L-glutamine</name>
        <dbReference type="ChEBI" id="CHEBI:58359"/>
    </ligand>
</feature>
<feature type="binding site" evidence="10">
    <location>
        <begin position="376"/>
        <end position="377"/>
    </location>
    <ligand>
        <name>ATP</name>
        <dbReference type="ChEBI" id="CHEBI:30616"/>
    </ligand>
</feature>
<evidence type="ECO:0000313" key="14">
    <source>
        <dbReference type="Proteomes" id="UP000247612"/>
    </source>
</evidence>
<dbReference type="OrthoDB" id="9763290at2"/>
<feature type="site" description="Important for beta-aspartyl-AMP intermediate formation" evidence="11">
    <location>
        <position position="378"/>
    </location>
</feature>
<dbReference type="InterPro" id="IPR051786">
    <property type="entry name" value="ASN_synthetase/amidase"/>
</dbReference>
<dbReference type="SUPFAM" id="SSF56235">
    <property type="entry name" value="N-terminal nucleophile aminohydrolases (Ntn hydrolases)"/>
    <property type="match status" value="1"/>
</dbReference>
<dbReference type="AlphaFoldDB" id="A0A318KKE8"/>
<dbReference type="PIRSF" id="PIRSF001589">
    <property type="entry name" value="Asn_synthetase_glu-h"/>
    <property type="match status" value="1"/>
</dbReference>
<evidence type="ECO:0000256" key="11">
    <source>
        <dbReference type="PIRSR" id="PIRSR001589-3"/>
    </source>
</evidence>
<feature type="domain" description="Glutamine amidotransferase type-2" evidence="12">
    <location>
        <begin position="2"/>
        <end position="216"/>
    </location>
</feature>
<comment type="caution">
    <text evidence="13">The sequence shown here is derived from an EMBL/GenBank/DDBJ whole genome shotgun (WGS) entry which is preliminary data.</text>
</comment>
<evidence type="ECO:0000256" key="7">
    <source>
        <dbReference type="ARBA" id="ARBA00022962"/>
    </source>
</evidence>
<dbReference type="EC" id="6.3.5.4" evidence="3"/>
<dbReference type="CDD" id="cd00712">
    <property type="entry name" value="AsnB"/>
    <property type="match status" value="1"/>
</dbReference>
<accession>A0A318KKE8</accession>
<dbReference type="InterPro" id="IPR001962">
    <property type="entry name" value="Asn_synthase"/>
</dbReference>
<evidence type="ECO:0000256" key="8">
    <source>
        <dbReference type="ARBA" id="ARBA00048741"/>
    </source>
</evidence>
<dbReference type="NCBIfam" id="TIGR01536">
    <property type="entry name" value="asn_synth_AEB"/>
    <property type="match status" value="1"/>
</dbReference>
<sequence>MCGIAGVLDSRHDITNQKPIFREMMNTLKNRGPNDEGVYTNRHVALIHTRLAVVDPENGQQPMFFTEDKKRYVIVYNGELYNTNQVRKELIELGYEFKSHSDTEVVLRAYVAWKEKCVDHFNGIFAFAVWDDAQERLFLARDRVGVKPLFYAVVQDTFLFGSEIKALLAHPLLDAEIDVHSIAEIMLIGPGRTPGYGVFKHVEELKPGEYAFVKGCEIDKHRYFTLKDKPHTDNEAQTIRKVRELVVDAIQRQLVSDVPIGTFLSGGLDSSLISSVASRYMKERGKRLKTFSVDYVDNAKYFKASHFQPNSDADFIGKMVKYLDSDHTTITLGTDDLIESLFLAVDARDLPGMADVDGSLLLFAKEIKKQVTVALSGECADEIFGGYPWYRDKDIREADGFPWSQSTLYRASFMQDKWLNGLTANDYVHSRYQQTCDETDKLPGTSPLEARMKEMMNLNVNWFMQTLLDRKDRMSMANGLEVRVPFCDTRILEYLYTVPWSLKDYEGREKGLLRVAMKDYLPDEILWRKKSPYPKTHHPAYLQKLREMLDDLLNECNAPLWQIVKPEAARKLLTDETAQPWYGQLMTTPQTIAYFLQINYWLKKYHIKISE</sequence>
<dbReference type="PROSITE" id="PS51278">
    <property type="entry name" value="GATASE_TYPE_2"/>
    <property type="match status" value="1"/>
</dbReference>
<dbReference type="GO" id="GO:0004066">
    <property type="term" value="F:asparagine synthase (glutamine-hydrolyzing) activity"/>
    <property type="evidence" value="ECO:0007669"/>
    <property type="project" value="UniProtKB-EC"/>
</dbReference>
<dbReference type="Gene3D" id="3.60.20.10">
    <property type="entry name" value="Glutamine Phosphoribosylpyrophosphate, subunit 1, domain 1"/>
    <property type="match status" value="1"/>
</dbReference>
<comment type="catalytic activity">
    <reaction evidence="8">
        <text>L-aspartate + L-glutamine + ATP + H2O = L-asparagine + L-glutamate + AMP + diphosphate + H(+)</text>
        <dbReference type="Rhea" id="RHEA:12228"/>
        <dbReference type="ChEBI" id="CHEBI:15377"/>
        <dbReference type="ChEBI" id="CHEBI:15378"/>
        <dbReference type="ChEBI" id="CHEBI:29985"/>
        <dbReference type="ChEBI" id="CHEBI:29991"/>
        <dbReference type="ChEBI" id="CHEBI:30616"/>
        <dbReference type="ChEBI" id="CHEBI:33019"/>
        <dbReference type="ChEBI" id="CHEBI:58048"/>
        <dbReference type="ChEBI" id="CHEBI:58359"/>
        <dbReference type="ChEBI" id="CHEBI:456215"/>
        <dbReference type="EC" id="6.3.5.4"/>
    </reaction>
</comment>
<dbReference type="GO" id="GO:0005524">
    <property type="term" value="F:ATP binding"/>
    <property type="evidence" value="ECO:0007669"/>
    <property type="project" value="UniProtKB-KW"/>
</dbReference>
<comment type="pathway">
    <text evidence="1">Amino-acid biosynthesis; L-asparagine biosynthesis; L-asparagine from L-aspartate (L-Gln route): step 1/1.</text>
</comment>
<organism evidence="13 14">
    <name type="scientific">Dielma fastidiosa</name>
    <dbReference type="NCBI Taxonomy" id="1034346"/>
    <lineage>
        <taxon>Bacteria</taxon>
        <taxon>Bacillati</taxon>
        <taxon>Bacillota</taxon>
        <taxon>Erysipelotrichia</taxon>
        <taxon>Erysipelotrichales</taxon>
        <taxon>Erysipelotrichaceae</taxon>
        <taxon>Dielma</taxon>
    </lineage>
</organism>
<evidence type="ECO:0000256" key="10">
    <source>
        <dbReference type="PIRSR" id="PIRSR001589-2"/>
    </source>
</evidence>
<dbReference type="PANTHER" id="PTHR43284">
    <property type="entry name" value="ASPARAGINE SYNTHETASE (GLUTAMINE-HYDROLYZING)"/>
    <property type="match status" value="1"/>
</dbReference>
<dbReference type="InterPro" id="IPR033738">
    <property type="entry name" value="AsnB_N"/>
</dbReference>
<evidence type="ECO:0000256" key="3">
    <source>
        <dbReference type="ARBA" id="ARBA00012737"/>
    </source>
</evidence>
<dbReference type="Proteomes" id="UP000247612">
    <property type="component" value="Unassembled WGS sequence"/>
</dbReference>
<evidence type="ECO:0000256" key="1">
    <source>
        <dbReference type="ARBA" id="ARBA00005187"/>
    </source>
</evidence>
<keyword evidence="4 10" id="KW-0547">Nucleotide-binding</keyword>
<evidence type="ECO:0000259" key="12">
    <source>
        <dbReference type="PROSITE" id="PS51278"/>
    </source>
</evidence>
<dbReference type="SUPFAM" id="SSF52402">
    <property type="entry name" value="Adenine nucleotide alpha hydrolases-like"/>
    <property type="match status" value="1"/>
</dbReference>
<dbReference type="Pfam" id="PF00733">
    <property type="entry name" value="Asn_synthase"/>
    <property type="match status" value="1"/>
</dbReference>
<dbReference type="CDD" id="cd01991">
    <property type="entry name" value="Asn_synthase_B_C"/>
    <property type="match status" value="1"/>
</dbReference>
<evidence type="ECO:0000313" key="13">
    <source>
        <dbReference type="EMBL" id="PXX78554.1"/>
    </source>
</evidence>
<keyword evidence="6 9" id="KW-0061">Asparagine biosynthesis</keyword>
<dbReference type="GO" id="GO:0005829">
    <property type="term" value="C:cytosol"/>
    <property type="evidence" value="ECO:0007669"/>
    <property type="project" value="TreeGrafter"/>
</dbReference>
<feature type="active site" description="For GATase activity" evidence="9">
    <location>
        <position position="2"/>
    </location>
</feature>
<evidence type="ECO:0000256" key="6">
    <source>
        <dbReference type="ARBA" id="ARBA00022888"/>
    </source>
</evidence>
<keyword evidence="9" id="KW-0028">Amino-acid biosynthesis</keyword>
<evidence type="ECO:0000256" key="2">
    <source>
        <dbReference type="ARBA" id="ARBA00005752"/>
    </source>
</evidence>
<evidence type="ECO:0000256" key="9">
    <source>
        <dbReference type="PIRSR" id="PIRSR001589-1"/>
    </source>
</evidence>
<evidence type="ECO:0000256" key="4">
    <source>
        <dbReference type="ARBA" id="ARBA00022741"/>
    </source>
</evidence>
<comment type="similarity">
    <text evidence="2">Belongs to the asparagine synthetase family.</text>
</comment>
<dbReference type="Gene3D" id="3.40.50.620">
    <property type="entry name" value="HUPs"/>
    <property type="match status" value="1"/>
</dbReference>
<feature type="binding site" evidence="10">
    <location>
        <position position="293"/>
    </location>
    <ligand>
        <name>ATP</name>
        <dbReference type="ChEBI" id="CHEBI:30616"/>
    </ligand>
</feature>
<dbReference type="InterPro" id="IPR029055">
    <property type="entry name" value="Ntn_hydrolases_N"/>
</dbReference>
<dbReference type="InterPro" id="IPR017932">
    <property type="entry name" value="GATase_2_dom"/>
</dbReference>
<dbReference type="STRING" id="1034346.GCA_000313565_02958"/>
<gene>
    <name evidence="13" type="ORF">DES51_10795</name>
</gene>
<keyword evidence="14" id="KW-1185">Reference proteome</keyword>
<proteinExistence type="inferred from homology"/>
<dbReference type="PANTHER" id="PTHR43284:SF1">
    <property type="entry name" value="ASPARAGINE SYNTHETASE"/>
    <property type="match status" value="1"/>
</dbReference>
<dbReference type="Pfam" id="PF13537">
    <property type="entry name" value="GATase_7"/>
    <property type="match status" value="1"/>
</dbReference>
<dbReference type="InterPro" id="IPR006426">
    <property type="entry name" value="Asn_synth_AEB"/>
</dbReference>
<dbReference type="RefSeq" id="WP_022939234.1">
    <property type="nucleotide sequence ID" value="NZ_CABKRQ010000008.1"/>
</dbReference>
<name>A0A318KKE8_9FIRM</name>
<protein>
    <recommendedName>
        <fullName evidence="3">asparagine synthase (glutamine-hydrolyzing)</fullName>
        <ecNumber evidence="3">6.3.5.4</ecNumber>
    </recommendedName>
</protein>
<dbReference type="InterPro" id="IPR014729">
    <property type="entry name" value="Rossmann-like_a/b/a_fold"/>
</dbReference>
<reference evidence="13 14" key="1">
    <citation type="submission" date="2018-05" db="EMBL/GenBank/DDBJ databases">
        <title>Genomic Encyclopedia of Type Strains, Phase IV (KMG-IV): sequencing the most valuable type-strain genomes for metagenomic binning, comparative biology and taxonomic classification.</title>
        <authorList>
            <person name="Goeker M."/>
        </authorList>
    </citation>
    <scope>NUCLEOTIDE SEQUENCE [LARGE SCALE GENOMIC DNA]</scope>
    <source>
        <strain evidence="13 14">JC118</strain>
    </source>
</reference>
<evidence type="ECO:0000256" key="5">
    <source>
        <dbReference type="ARBA" id="ARBA00022840"/>
    </source>
</evidence>
<dbReference type="GO" id="GO:0006529">
    <property type="term" value="P:asparagine biosynthetic process"/>
    <property type="evidence" value="ECO:0007669"/>
    <property type="project" value="UniProtKB-KW"/>
</dbReference>
<keyword evidence="7 9" id="KW-0315">Glutamine amidotransferase</keyword>